<dbReference type="PANTHER" id="PTHR30561:SF0">
    <property type="entry name" value="GUANIDINIUM EXPORTER"/>
    <property type="match status" value="1"/>
</dbReference>
<reference evidence="11 12" key="1">
    <citation type="submission" date="2019-08" db="EMBL/GenBank/DDBJ databases">
        <authorList>
            <person name="Peeters C."/>
        </authorList>
    </citation>
    <scope>NUCLEOTIDE SEQUENCE [LARGE SCALE GENOMIC DNA]</scope>
    <source>
        <strain evidence="11 12">LMG 31117</strain>
    </source>
</reference>
<dbReference type="Proteomes" id="UP000383122">
    <property type="component" value="Unassembled WGS sequence"/>
</dbReference>
<dbReference type="GO" id="GO:0005886">
    <property type="term" value="C:plasma membrane"/>
    <property type="evidence" value="ECO:0007669"/>
    <property type="project" value="UniProtKB-SubCell"/>
</dbReference>
<dbReference type="EMBL" id="CABPSP010000002">
    <property type="protein sequence ID" value="VVE62985.1"/>
    <property type="molecule type" value="Genomic_DNA"/>
</dbReference>
<keyword evidence="6 10" id="KW-0472">Membrane</keyword>
<keyword evidence="5 10" id="KW-1133">Transmembrane helix</keyword>
<dbReference type="SUPFAM" id="SSF103481">
    <property type="entry name" value="Multidrug resistance efflux transporter EmrE"/>
    <property type="match status" value="1"/>
</dbReference>
<evidence type="ECO:0000256" key="9">
    <source>
        <dbReference type="RuleBase" id="RU003942"/>
    </source>
</evidence>
<dbReference type="FunFam" id="1.10.3730.20:FF:000001">
    <property type="entry name" value="Quaternary ammonium compound resistance transporter SugE"/>
    <property type="match status" value="1"/>
</dbReference>
<evidence type="ECO:0000256" key="10">
    <source>
        <dbReference type="SAM" id="Phobius"/>
    </source>
</evidence>
<evidence type="ECO:0000256" key="3">
    <source>
        <dbReference type="ARBA" id="ARBA00022475"/>
    </source>
</evidence>
<keyword evidence="4 9" id="KW-0812">Transmembrane</keyword>
<proteinExistence type="inferred from homology"/>
<dbReference type="InterPro" id="IPR000390">
    <property type="entry name" value="Small_drug/metabolite_transptr"/>
</dbReference>
<keyword evidence="12" id="KW-1185">Reference proteome</keyword>
<evidence type="ECO:0000256" key="5">
    <source>
        <dbReference type="ARBA" id="ARBA00022989"/>
    </source>
</evidence>
<feature type="transmembrane region" description="Helical" evidence="10">
    <location>
        <begin position="57"/>
        <end position="78"/>
    </location>
</feature>
<comment type="subcellular location">
    <subcellularLocation>
        <location evidence="1 9">Cell membrane</location>
        <topology evidence="1 9">Multi-pass membrane protein</topology>
    </subcellularLocation>
</comment>
<evidence type="ECO:0000256" key="7">
    <source>
        <dbReference type="ARBA" id="ARBA00038151"/>
    </source>
</evidence>
<dbReference type="PANTHER" id="PTHR30561">
    <property type="entry name" value="SMR FAMILY PROTON-DEPENDENT DRUG EFFLUX TRANSPORTER SUGE"/>
    <property type="match status" value="1"/>
</dbReference>
<dbReference type="InterPro" id="IPR037185">
    <property type="entry name" value="EmrE-like"/>
</dbReference>
<dbReference type="GO" id="GO:0022857">
    <property type="term" value="F:transmembrane transporter activity"/>
    <property type="evidence" value="ECO:0007669"/>
    <property type="project" value="InterPro"/>
</dbReference>
<keyword evidence="3" id="KW-1003">Cell membrane</keyword>
<evidence type="ECO:0000256" key="1">
    <source>
        <dbReference type="ARBA" id="ARBA00004651"/>
    </source>
</evidence>
<dbReference type="OrthoDB" id="9808638at2"/>
<evidence type="ECO:0000256" key="2">
    <source>
        <dbReference type="ARBA" id="ARBA00022448"/>
    </source>
</evidence>
<accession>A0A5E4ZRP6</accession>
<dbReference type="Pfam" id="PF00893">
    <property type="entry name" value="Multi_Drug_Res"/>
    <property type="match status" value="1"/>
</dbReference>
<dbReference type="NCBIfam" id="NF008512">
    <property type="entry name" value="PRK11431.1"/>
    <property type="match status" value="1"/>
</dbReference>
<evidence type="ECO:0000313" key="12">
    <source>
        <dbReference type="Proteomes" id="UP000383122"/>
    </source>
</evidence>
<evidence type="ECO:0000256" key="6">
    <source>
        <dbReference type="ARBA" id="ARBA00023136"/>
    </source>
</evidence>
<evidence type="ECO:0000313" key="11">
    <source>
        <dbReference type="EMBL" id="VVE62985.1"/>
    </source>
</evidence>
<dbReference type="RefSeq" id="WP_150737294.1">
    <property type="nucleotide sequence ID" value="NZ_CABPSP010000002.1"/>
</dbReference>
<feature type="transmembrane region" description="Helical" evidence="10">
    <location>
        <begin position="84"/>
        <end position="104"/>
    </location>
</feature>
<dbReference type="AlphaFoldDB" id="A0A5E4ZRP6"/>
<gene>
    <name evidence="11" type="ORF">PAN31117_01112</name>
</gene>
<evidence type="ECO:0000256" key="4">
    <source>
        <dbReference type="ARBA" id="ARBA00022692"/>
    </source>
</evidence>
<evidence type="ECO:0000256" key="8">
    <source>
        <dbReference type="ARBA" id="ARBA00039168"/>
    </source>
</evidence>
<name>A0A5E4ZRP6_9BURK</name>
<organism evidence="11 12">
    <name type="scientific">Pandoraea anapnoica</name>
    <dbReference type="NCBI Taxonomy" id="2508301"/>
    <lineage>
        <taxon>Bacteria</taxon>
        <taxon>Pseudomonadati</taxon>
        <taxon>Pseudomonadota</taxon>
        <taxon>Betaproteobacteria</taxon>
        <taxon>Burkholderiales</taxon>
        <taxon>Burkholderiaceae</taxon>
        <taxon>Pandoraea</taxon>
    </lineage>
</organism>
<sequence length="105" mass="10842">MAWILLVCAGFLEVAWAVGLKYTQGFSRLVPSVFTIVSMVGSVWLLALAVRTLPLGTAYAIWTGIGAVGAFVLGIMLFGESASAARIASVTLILAGLVGLKLTAA</sequence>
<protein>
    <recommendedName>
        <fullName evidence="8">Guanidinium exporter</fullName>
    </recommendedName>
</protein>
<dbReference type="GO" id="GO:1990961">
    <property type="term" value="P:xenobiotic detoxification by transmembrane export across the plasma membrane"/>
    <property type="evidence" value="ECO:0007669"/>
    <property type="project" value="UniProtKB-ARBA"/>
</dbReference>
<feature type="transmembrane region" description="Helical" evidence="10">
    <location>
        <begin position="33"/>
        <end position="50"/>
    </location>
</feature>
<keyword evidence="2" id="KW-0813">Transport</keyword>
<dbReference type="Gene3D" id="1.10.3730.20">
    <property type="match status" value="1"/>
</dbReference>
<dbReference type="InterPro" id="IPR045324">
    <property type="entry name" value="Small_multidrug_res"/>
</dbReference>
<comment type="similarity">
    <text evidence="7">Belongs to the drug/metabolite transporter (DMT) superfamily. Small multidrug resistance (SMR) (TC 2.A.7.1) family. Gdx/SugE subfamily.</text>
</comment>